<organism evidence="1 2">
    <name type="scientific">Rhizobium mesoamericanum STM3625</name>
    <dbReference type="NCBI Taxonomy" id="1211777"/>
    <lineage>
        <taxon>Bacteria</taxon>
        <taxon>Pseudomonadati</taxon>
        <taxon>Pseudomonadota</taxon>
        <taxon>Alphaproteobacteria</taxon>
        <taxon>Hyphomicrobiales</taxon>
        <taxon>Rhizobiaceae</taxon>
        <taxon>Rhizobium/Agrobacterium group</taxon>
        <taxon>Rhizobium</taxon>
    </lineage>
</organism>
<accession>K0PZ23</accession>
<dbReference type="STRING" id="1211777.BN77_2407"/>
<protein>
    <submittedName>
        <fullName evidence="1">Uncharacterized protein</fullName>
    </submittedName>
</protein>
<dbReference type="HOGENOM" id="CLU_3423073_0_0_5"/>
<evidence type="ECO:0000313" key="1">
    <source>
        <dbReference type="EMBL" id="CCM75244.1"/>
    </source>
</evidence>
<comment type="caution">
    <text evidence="1">The sequence shown here is derived from an EMBL/GenBank/DDBJ whole genome shotgun (WGS) entry which is preliminary data.</text>
</comment>
<dbReference type="AlphaFoldDB" id="K0PZ23"/>
<dbReference type="EMBL" id="CANI01000011">
    <property type="protein sequence ID" value="CCM75244.1"/>
    <property type="molecule type" value="Genomic_DNA"/>
</dbReference>
<dbReference type="Proteomes" id="UP000009319">
    <property type="component" value="Unassembled WGS sequence"/>
</dbReference>
<evidence type="ECO:0000313" key="2">
    <source>
        <dbReference type="Proteomes" id="UP000009319"/>
    </source>
</evidence>
<gene>
    <name evidence="1" type="ORF">BN77_2407</name>
</gene>
<sequence>MTYIATFLANFSAILPVELESQV</sequence>
<reference evidence="1 2" key="1">
    <citation type="journal article" date="2013" name="Genome Announc.">
        <title>Draft Genome Sequence of Rhizobium mesoamericanum STM3625, a Nitrogen-Fixing Symbiont of Mimosa pudica Isolated in French Guiana (South America).</title>
        <authorList>
            <person name="Moulin L."/>
            <person name="Mornico D."/>
            <person name="Melkonian R."/>
            <person name="Klonowska A."/>
        </authorList>
    </citation>
    <scope>NUCLEOTIDE SEQUENCE [LARGE SCALE GENOMIC DNA]</scope>
    <source>
        <strain evidence="1 2">STM3625</strain>
    </source>
</reference>
<name>K0PZ23_9HYPH</name>
<proteinExistence type="predicted"/>
<keyword evidence="2" id="KW-1185">Reference proteome</keyword>